<evidence type="ECO:0000256" key="2">
    <source>
        <dbReference type="SAM" id="SignalP"/>
    </source>
</evidence>
<accession>A0A511MMS0</accession>
<dbReference type="Pfam" id="PF12079">
    <property type="entry name" value="DUF3558"/>
    <property type="match status" value="1"/>
</dbReference>
<sequence length="193" mass="20219">MTSRSLSWKVSGLVLGAVFVLAGCGPSDDGNGKPTGSTNSPATSKAGLAADVPSGFNPCNDVPQAVLDSEKLRQKIPNDSNANGGVKWRGCMWVQPDGYAASIQTTNITVDLVREKKFPDSREFTIGTRHAISTRQVDDHPEAACTVNVEMKGGSLEFNLTNPASNKATGQLNTCDLARGLAEKVAPAMPAST</sequence>
<keyword evidence="4" id="KW-1185">Reference proteome</keyword>
<dbReference type="InterPro" id="IPR024520">
    <property type="entry name" value="DUF3558"/>
</dbReference>
<reference evidence="3 4" key="1">
    <citation type="submission" date="2019-07" db="EMBL/GenBank/DDBJ databases">
        <title>Whole genome shotgun sequence of Nocardia ninae NBRC 108245.</title>
        <authorList>
            <person name="Hosoyama A."/>
            <person name="Uohara A."/>
            <person name="Ohji S."/>
            <person name="Ichikawa N."/>
        </authorList>
    </citation>
    <scope>NUCLEOTIDE SEQUENCE [LARGE SCALE GENOMIC DNA]</scope>
    <source>
        <strain evidence="3 4">NBRC 108245</strain>
    </source>
</reference>
<protein>
    <recommendedName>
        <fullName evidence="5">DUF3558 domain-containing protein</fullName>
    </recommendedName>
</protein>
<dbReference type="Proteomes" id="UP000321424">
    <property type="component" value="Unassembled WGS sequence"/>
</dbReference>
<proteinExistence type="predicted"/>
<evidence type="ECO:0000313" key="4">
    <source>
        <dbReference type="Proteomes" id="UP000321424"/>
    </source>
</evidence>
<dbReference type="OrthoDB" id="4546529at2"/>
<dbReference type="EMBL" id="BJXA01000059">
    <property type="protein sequence ID" value="GEM41913.1"/>
    <property type="molecule type" value="Genomic_DNA"/>
</dbReference>
<dbReference type="RefSeq" id="WP_147139135.1">
    <property type="nucleotide sequence ID" value="NZ_BJXA01000059.1"/>
</dbReference>
<evidence type="ECO:0000313" key="3">
    <source>
        <dbReference type="EMBL" id="GEM41913.1"/>
    </source>
</evidence>
<name>A0A511MMS0_9NOCA</name>
<organism evidence="3 4">
    <name type="scientific">Nocardia ninae NBRC 108245</name>
    <dbReference type="NCBI Taxonomy" id="1210091"/>
    <lineage>
        <taxon>Bacteria</taxon>
        <taxon>Bacillati</taxon>
        <taxon>Actinomycetota</taxon>
        <taxon>Actinomycetes</taxon>
        <taxon>Mycobacteriales</taxon>
        <taxon>Nocardiaceae</taxon>
        <taxon>Nocardia</taxon>
    </lineage>
</organism>
<feature type="region of interest" description="Disordered" evidence="1">
    <location>
        <begin position="28"/>
        <end position="50"/>
    </location>
</feature>
<feature type="compositionally biased region" description="Polar residues" evidence="1">
    <location>
        <begin position="34"/>
        <end position="43"/>
    </location>
</feature>
<feature type="chain" id="PRO_5022076052" description="DUF3558 domain-containing protein" evidence="2">
    <location>
        <begin position="23"/>
        <end position="193"/>
    </location>
</feature>
<gene>
    <name evidence="3" type="ORF">NN4_64320</name>
</gene>
<evidence type="ECO:0008006" key="5">
    <source>
        <dbReference type="Google" id="ProtNLM"/>
    </source>
</evidence>
<feature type="signal peptide" evidence="2">
    <location>
        <begin position="1"/>
        <end position="22"/>
    </location>
</feature>
<evidence type="ECO:0000256" key="1">
    <source>
        <dbReference type="SAM" id="MobiDB-lite"/>
    </source>
</evidence>
<dbReference type="PROSITE" id="PS51257">
    <property type="entry name" value="PROKAR_LIPOPROTEIN"/>
    <property type="match status" value="1"/>
</dbReference>
<comment type="caution">
    <text evidence="3">The sequence shown here is derived from an EMBL/GenBank/DDBJ whole genome shotgun (WGS) entry which is preliminary data.</text>
</comment>
<keyword evidence="2" id="KW-0732">Signal</keyword>
<dbReference type="AlphaFoldDB" id="A0A511MMS0"/>